<organism evidence="2 3">
    <name type="scientific">Mycena alexandri</name>
    <dbReference type="NCBI Taxonomy" id="1745969"/>
    <lineage>
        <taxon>Eukaryota</taxon>
        <taxon>Fungi</taxon>
        <taxon>Dikarya</taxon>
        <taxon>Basidiomycota</taxon>
        <taxon>Agaricomycotina</taxon>
        <taxon>Agaricomycetes</taxon>
        <taxon>Agaricomycetidae</taxon>
        <taxon>Agaricales</taxon>
        <taxon>Marasmiineae</taxon>
        <taxon>Mycenaceae</taxon>
        <taxon>Mycena</taxon>
    </lineage>
</organism>
<keyword evidence="3" id="KW-1185">Reference proteome</keyword>
<evidence type="ECO:0000313" key="3">
    <source>
        <dbReference type="Proteomes" id="UP001218188"/>
    </source>
</evidence>
<reference evidence="2" key="1">
    <citation type="submission" date="2023-03" db="EMBL/GenBank/DDBJ databases">
        <title>Massive genome expansion in bonnet fungi (Mycena s.s.) driven by repeated elements and novel gene families across ecological guilds.</title>
        <authorList>
            <consortium name="Lawrence Berkeley National Laboratory"/>
            <person name="Harder C.B."/>
            <person name="Miyauchi S."/>
            <person name="Viragh M."/>
            <person name="Kuo A."/>
            <person name="Thoen E."/>
            <person name="Andreopoulos B."/>
            <person name="Lu D."/>
            <person name="Skrede I."/>
            <person name="Drula E."/>
            <person name="Henrissat B."/>
            <person name="Morin E."/>
            <person name="Kohler A."/>
            <person name="Barry K."/>
            <person name="LaButti K."/>
            <person name="Morin E."/>
            <person name="Salamov A."/>
            <person name="Lipzen A."/>
            <person name="Mereny Z."/>
            <person name="Hegedus B."/>
            <person name="Baldrian P."/>
            <person name="Stursova M."/>
            <person name="Weitz H."/>
            <person name="Taylor A."/>
            <person name="Grigoriev I.V."/>
            <person name="Nagy L.G."/>
            <person name="Martin F."/>
            <person name="Kauserud H."/>
        </authorList>
    </citation>
    <scope>NUCLEOTIDE SEQUENCE</scope>
    <source>
        <strain evidence="2">CBHHK200</strain>
    </source>
</reference>
<feature type="region of interest" description="Disordered" evidence="1">
    <location>
        <begin position="46"/>
        <end position="92"/>
    </location>
</feature>
<evidence type="ECO:0000256" key="1">
    <source>
        <dbReference type="SAM" id="MobiDB-lite"/>
    </source>
</evidence>
<gene>
    <name evidence="2" type="ORF">C8F04DRAFT_1195676</name>
</gene>
<name>A0AAD6S4W6_9AGAR</name>
<proteinExistence type="predicted"/>
<evidence type="ECO:0000313" key="2">
    <source>
        <dbReference type="EMBL" id="KAJ7021274.1"/>
    </source>
</evidence>
<dbReference type="AlphaFoldDB" id="A0AAD6S4W6"/>
<dbReference type="Proteomes" id="UP001218188">
    <property type="component" value="Unassembled WGS sequence"/>
</dbReference>
<comment type="caution">
    <text evidence="2">The sequence shown here is derived from an EMBL/GenBank/DDBJ whole genome shotgun (WGS) entry which is preliminary data.</text>
</comment>
<protein>
    <submittedName>
        <fullName evidence="2">Uncharacterized protein</fullName>
    </submittedName>
</protein>
<accession>A0AAD6S4W6</accession>
<sequence length="298" mass="33040">MATLGRVATSVYPFFLILQMYTPSPLSSTSDTVRISDFCAVTADLPHHHAAGQSRGRPTRRSPPLRQTPPNEEEQSHAPLSPMAMTRARGRRASQRRCNANMSYLNRLFALSSCHSTGIDLRARISFSFPGRRGMQTSPGLVFTPPDLRVVFLSFFCSNFTGSSLRSSFCSPIPRVDCVTEETNGRVFRELILPIMKSSLDFLFKEVYSIRTWVMLWTFPPPHALADLEAPTADVVFLQRYAPLLSSLPLDPTSPGFLGLMIIAPPFSSLAPYDPEFSNNRDACAKLGSTFFLCSAAF</sequence>
<dbReference type="EMBL" id="JARJCM010000237">
    <property type="protein sequence ID" value="KAJ7021274.1"/>
    <property type="molecule type" value="Genomic_DNA"/>
</dbReference>